<evidence type="ECO:0000256" key="1">
    <source>
        <dbReference type="SAM" id="Phobius"/>
    </source>
</evidence>
<dbReference type="PANTHER" id="PTHR34220:SF7">
    <property type="entry name" value="SENSOR HISTIDINE KINASE YPDA"/>
    <property type="match status" value="1"/>
</dbReference>
<sequence length="399" mass="46138">MRLPISLIHQVASQLSHLRTTIGPTRLSQFKWKKWLLYLLGWSIAWALMSWVFWQFLHNAGLNRHEANLTISLWLGGSNIVVQVIAYYWITRKIIPAAITSSWLIVAGHLLLLHVSISLGRAYLQVGIGHYFAGYNPRLDQLTERIERTSFLQLPFSLMQFFDNWIYVYSVLLAPICLKVIKEIYIARNQALQLELNLLRAQINPHFVFNTLNNIYSIIEEKDAYAADVLLKFSHILRYTFYETEKDFIQLYREVDSLNAYVELEKIRHDQHVSIDLQIGAIDSSFPIPPLLLVSFVENAFKHGINSTIGASWVRINLRASQSRLEFDIVNSKPLLNSINVSMKGPAFTHQVGLTNIKRRLELLYPKTHQLVITDLPDRFSVRLLLTHDGKTNNLFTDR</sequence>
<feature type="domain" description="Signal transduction histidine kinase internal region" evidence="2">
    <location>
        <begin position="195"/>
        <end position="271"/>
    </location>
</feature>
<dbReference type="GO" id="GO:0000155">
    <property type="term" value="F:phosphorelay sensor kinase activity"/>
    <property type="evidence" value="ECO:0007669"/>
    <property type="project" value="InterPro"/>
</dbReference>
<protein>
    <submittedName>
        <fullName evidence="3">Histidine kinase</fullName>
    </submittedName>
</protein>
<dbReference type="RefSeq" id="WP_182462833.1">
    <property type="nucleotide sequence ID" value="NZ_CP059732.1"/>
</dbReference>
<keyword evidence="3" id="KW-0418">Kinase</keyword>
<keyword evidence="3" id="KW-0808">Transferase</keyword>
<dbReference type="InterPro" id="IPR050640">
    <property type="entry name" value="Bact_2-comp_sensor_kinase"/>
</dbReference>
<feature type="transmembrane region" description="Helical" evidence="1">
    <location>
        <begin position="164"/>
        <end position="181"/>
    </location>
</feature>
<dbReference type="AlphaFoldDB" id="A0A7G5H2V9"/>
<feature type="transmembrane region" description="Helical" evidence="1">
    <location>
        <begin position="69"/>
        <end position="90"/>
    </location>
</feature>
<feature type="transmembrane region" description="Helical" evidence="1">
    <location>
        <begin position="35"/>
        <end position="57"/>
    </location>
</feature>
<organism evidence="3 4">
    <name type="scientific">Spirosoma foliorum</name>
    <dbReference type="NCBI Taxonomy" id="2710596"/>
    <lineage>
        <taxon>Bacteria</taxon>
        <taxon>Pseudomonadati</taxon>
        <taxon>Bacteroidota</taxon>
        <taxon>Cytophagia</taxon>
        <taxon>Cytophagales</taxon>
        <taxon>Cytophagaceae</taxon>
        <taxon>Spirosoma</taxon>
    </lineage>
</organism>
<name>A0A7G5H2V9_9BACT</name>
<dbReference type="Proteomes" id="UP000515369">
    <property type="component" value="Chromosome"/>
</dbReference>
<reference evidence="3 4" key="1">
    <citation type="submission" date="2020-07" db="EMBL/GenBank/DDBJ databases">
        <title>Spirosoma foliorum sp. nov., isolated from the leaves on the Nejang mountain Korea, Republic of.</title>
        <authorList>
            <person name="Ho H."/>
            <person name="Lee Y.-J."/>
            <person name="Nurcahyanto D.-A."/>
            <person name="Kim S.-G."/>
        </authorList>
    </citation>
    <scope>NUCLEOTIDE SEQUENCE [LARGE SCALE GENOMIC DNA]</scope>
    <source>
        <strain evidence="3 4">PL0136</strain>
    </source>
</reference>
<keyword evidence="4" id="KW-1185">Reference proteome</keyword>
<proteinExistence type="predicted"/>
<accession>A0A7G5H2V9</accession>
<evidence type="ECO:0000313" key="3">
    <source>
        <dbReference type="EMBL" id="QMW05451.1"/>
    </source>
</evidence>
<keyword evidence="1" id="KW-0812">Transmembrane</keyword>
<feature type="transmembrane region" description="Helical" evidence="1">
    <location>
        <begin position="102"/>
        <end position="124"/>
    </location>
</feature>
<gene>
    <name evidence="3" type="ORF">H3H32_11445</name>
</gene>
<keyword evidence="1" id="KW-0472">Membrane</keyword>
<keyword evidence="1" id="KW-1133">Transmembrane helix</keyword>
<evidence type="ECO:0000259" key="2">
    <source>
        <dbReference type="Pfam" id="PF06580"/>
    </source>
</evidence>
<dbReference type="KEGG" id="sfol:H3H32_11445"/>
<evidence type="ECO:0000313" key="4">
    <source>
        <dbReference type="Proteomes" id="UP000515369"/>
    </source>
</evidence>
<dbReference type="InterPro" id="IPR010559">
    <property type="entry name" value="Sig_transdc_His_kin_internal"/>
</dbReference>
<dbReference type="EMBL" id="CP059732">
    <property type="protein sequence ID" value="QMW05451.1"/>
    <property type="molecule type" value="Genomic_DNA"/>
</dbReference>
<dbReference type="PANTHER" id="PTHR34220">
    <property type="entry name" value="SENSOR HISTIDINE KINASE YPDA"/>
    <property type="match status" value="1"/>
</dbReference>
<dbReference type="Pfam" id="PF06580">
    <property type="entry name" value="His_kinase"/>
    <property type="match status" value="1"/>
</dbReference>
<dbReference type="GO" id="GO:0016020">
    <property type="term" value="C:membrane"/>
    <property type="evidence" value="ECO:0007669"/>
    <property type="project" value="InterPro"/>
</dbReference>